<dbReference type="RefSeq" id="WP_209404594.1">
    <property type="nucleotide sequence ID" value="NZ_JAGIYQ010000005.1"/>
</dbReference>
<evidence type="ECO:0000313" key="3">
    <source>
        <dbReference type="Proteomes" id="UP000682134"/>
    </source>
</evidence>
<dbReference type="SUPFAM" id="SSF52317">
    <property type="entry name" value="Class I glutamine amidotransferase-like"/>
    <property type="match status" value="1"/>
</dbReference>
<reference evidence="2" key="1">
    <citation type="submission" date="2021-04" db="EMBL/GenBank/DDBJ databases">
        <title>Genome seq and assembly of Bacillus sp.</title>
        <authorList>
            <person name="Chhetri G."/>
        </authorList>
    </citation>
    <scope>NUCLEOTIDE SEQUENCE</scope>
    <source>
        <strain evidence="2">RG28</strain>
    </source>
</reference>
<dbReference type="Pfam" id="PF01965">
    <property type="entry name" value="DJ-1_PfpI"/>
    <property type="match status" value="1"/>
</dbReference>
<accession>A0A940SGM6</accession>
<organism evidence="2 3">
    <name type="scientific">Gottfriedia endophytica</name>
    <dbReference type="NCBI Taxonomy" id="2820819"/>
    <lineage>
        <taxon>Bacteria</taxon>
        <taxon>Bacillati</taxon>
        <taxon>Bacillota</taxon>
        <taxon>Bacilli</taxon>
        <taxon>Bacillales</taxon>
        <taxon>Bacillaceae</taxon>
        <taxon>Gottfriedia</taxon>
    </lineage>
</organism>
<feature type="domain" description="DJ-1/PfpI" evidence="1">
    <location>
        <begin position="2"/>
        <end position="162"/>
    </location>
</feature>
<dbReference type="InterPro" id="IPR050325">
    <property type="entry name" value="Prot/Nucl_acid_deglycase"/>
</dbReference>
<evidence type="ECO:0000313" key="2">
    <source>
        <dbReference type="EMBL" id="MBP0725237.1"/>
    </source>
</evidence>
<dbReference type="PANTHER" id="PTHR48094:SF12">
    <property type="entry name" value="PARKINSON DISEASE PROTEIN 7 HOMOLOG"/>
    <property type="match status" value="1"/>
</dbReference>
<gene>
    <name evidence="2" type="ORF">J5Y03_08550</name>
</gene>
<comment type="caution">
    <text evidence="2">The sequence shown here is derived from an EMBL/GenBank/DDBJ whole genome shotgun (WGS) entry which is preliminary data.</text>
</comment>
<name>A0A940SGM6_9BACI</name>
<dbReference type="AlphaFoldDB" id="A0A940SGM6"/>
<dbReference type="PANTHER" id="PTHR48094">
    <property type="entry name" value="PROTEIN/NUCLEIC ACID DEGLYCASE DJ-1-RELATED"/>
    <property type="match status" value="1"/>
</dbReference>
<dbReference type="InterPro" id="IPR002818">
    <property type="entry name" value="DJ-1/PfpI"/>
</dbReference>
<dbReference type="InterPro" id="IPR029062">
    <property type="entry name" value="Class_I_gatase-like"/>
</dbReference>
<evidence type="ECO:0000259" key="1">
    <source>
        <dbReference type="Pfam" id="PF01965"/>
    </source>
</evidence>
<dbReference type="GO" id="GO:0005737">
    <property type="term" value="C:cytoplasm"/>
    <property type="evidence" value="ECO:0007669"/>
    <property type="project" value="TreeGrafter"/>
</dbReference>
<dbReference type="EMBL" id="JAGIYQ010000005">
    <property type="protein sequence ID" value="MBP0725237.1"/>
    <property type="molecule type" value="Genomic_DNA"/>
</dbReference>
<protein>
    <submittedName>
        <fullName evidence="2">DJ-1/PfpI family protein</fullName>
    </submittedName>
</protein>
<dbReference type="Proteomes" id="UP000682134">
    <property type="component" value="Unassembled WGS sequence"/>
</dbReference>
<proteinExistence type="predicted"/>
<keyword evidence="3" id="KW-1185">Reference proteome</keyword>
<sequence length="188" mass="20647">MKKILFIAYNQYADFEIANTLFFVKKVGKYEIETATLLGENVTSLGGLITCPQVKIEEVNVRDYDLVLISGRDGIRELLDEQSLVVLLQNAFSLKIPIAAICASAALLGKAGLLKRKSFTCLPNTVESFQDVFLDANYTGELIRVSDGLITAKGTAFAEFTIAVGDTLKLWSSEHQKENALKFCKGLS</sequence>
<dbReference type="Gene3D" id="3.40.50.880">
    <property type="match status" value="1"/>
</dbReference>